<protein>
    <submittedName>
        <fullName evidence="1">Uncharacterized protein</fullName>
    </submittedName>
</protein>
<organism evidence="1 2">
    <name type="scientific">Lactobacillus crispatus</name>
    <dbReference type="NCBI Taxonomy" id="47770"/>
    <lineage>
        <taxon>Bacteria</taxon>
        <taxon>Bacillati</taxon>
        <taxon>Bacillota</taxon>
        <taxon>Bacilli</taxon>
        <taxon>Lactobacillales</taxon>
        <taxon>Lactobacillaceae</taxon>
        <taxon>Lactobacillus</taxon>
    </lineage>
</organism>
<dbReference type="RefSeq" id="WP_005727644.1">
    <property type="nucleotide sequence ID" value="NZ_JABERP010000036.1"/>
</dbReference>
<dbReference type="Proteomes" id="UP000235119">
    <property type="component" value="Unassembled WGS sequence"/>
</dbReference>
<comment type="caution">
    <text evidence="1">The sequence shown here is derived from an EMBL/GenBank/DDBJ whole genome shotgun (WGS) entry which is preliminary data.</text>
</comment>
<name>A0A2N5KW44_9LACO</name>
<accession>A0A2N5KW44</accession>
<dbReference type="AlphaFoldDB" id="A0A2N5KW44"/>
<evidence type="ECO:0000313" key="1">
    <source>
        <dbReference type="EMBL" id="PLT10452.1"/>
    </source>
</evidence>
<sequence length="104" mass="12256">MTVITNKKVYEIVKEFGVFDENPDQFNITSDEDYRFYLWLDNGSLVAFEPGYKGLQDLLSEVMVRFFENRKKSEKTTELVNEARRSVIDYCIENGKQVQKEKAK</sequence>
<gene>
    <name evidence="1" type="ORF">CYJ79_10480</name>
</gene>
<reference evidence="1 2" key="1">
    <citation type="submission" date="2017-12" db="EMBL/GenBank/DDBJ databases">
        <title>Phylogenetic diversity of female urinary microbiome.</title>
        <authorList>
            <person name="Thomas-White K."/>
            <person name="Wolfe A.J."/>
        </authorList>
    </citation>
    <scope>NUCLEOTIDE SEQUENCE [LARGE SCALE GENOMIC DNA]</scope>
    <source>
        <strain evidence="1 2">UMB0085</strain>
    </source>
</reference>
<dbReference type="EMBL" id="PKIW01000078">
    <property type="protein sequence ID" value="PLT10452.1"/>
    <property type="molecule type" value="Genomic_DNA"/>
</dbReference>
<proteinExistence type="predicted"/>
<evidence type="ECO:0000313" key="2">
    <source>
        <dbReference type="Proteomes" id="UP000235119"/>
    </source>
</evidence>